<comment type="caution">
    <text evidence="2">The sequence shown here is derived from an EMBL/GenBank/DDBJ whole genome shotgun (WGS) entry which is preliminary data.</text>
</comment>
<gene>
    <name evidence="2" type="ORF">KOR34_21120</name>
</gene>
<keyword evidence="1" id="KW-1133">Transmembrane helix</keyword>
<sequence length="236" mass="26772">MAGETSRNLTPDAMLSLADSSGCSCSSRSNCPGCLTLDILEGNQAARVAIHQGRGSRVCERVLLGNPTTTLKGERTLKNKLDLSCEEPYALCTKSRLRRQQKNEVFSSFQHRRRNARDTRAGIGKLELLLVLAILSLMLQLFPSLWGSFLFAIDTRNWSRSAWLLLNGLIILGLVGIRLGPELVAGWRAQPRSKRIRRRKRPLAMRVRRGDWKDLDDKSQRELFERMQEARKKQTI</sequence>
<keyword evidence="3" id="KW-1185">Reference proteome</keyword>
<accession>A0A5C5VHE8</accession>
<name>A0A5C5VHE8_9BACT</name>
<proteinExistence type="predicted"/>
<dbReference type="Proteomes" id="UP000316714">
    <property type="component" value="Unassembled WGS sequence"/>
</dbReference>
<reference evidence="2 3" key="1">
    <citation type="submission" date="2019-02" db="EMBL/GenBank/DDBJ databases">
        <title>Deep-cultivation of Planctomycetes and their phenomic and genomic characterization uncovers novel biology.</title>
        <authorList>
            <person name="Wiegand S."/>
            <person name="Jogler M."/>
            <person name="Boedeker C."/>
            <person name="Pinto D."/>
            <person name="Vollmers J."/>
            <person name="Rivas-Marin E."/>
            <person name="Kohn T."/>
            <person name="Peeters S.H."/>
            <person name="Heuer A."/>
            <person name="Rast P."/>
            <person name="Oberbeckmann S."/>
            <person name="Bunk B."/>
            <person name="Jeske O."/>
            <person name="Meyerdierks A."/>
            <person name="Storesund J.E."/>
            <person name="Kallscheuer N."/>
            <person name="Luecker S."/>
            <person name="Lage O.M."/>
            <person name="Pohl T."/>
            <person name="Merkel B.J."/>
            <person name="Hornburger P."/>
            <person name="Mueller R.-W."/>
            <person name="Bruemmer F."/>
            <person name="Labrenz M."/>
            <person name="Spormann A.M."/>
            <person name="Op Den Camp H."/>
            <person name="Overmann J."/>
            <person name="Amann R."/>
            <person name="Jetten M.S.M."/>
            <person name="Mascher T."/>
            <person name="Medema M.H."/>
            <person name="Devos D.P."/>
            <person name="Kaster A.-K."/>
            <person name="Ovreas L."/>
            <person name="Rohde M."/>
            <person name="Galperin M.Y."/>
            <person name="Jogler C."/>
        </authorList>
    </citation>
    <scope>NUCLEOTIDE SEQUENCE [LARGE SCALE GENOMIC DNA]</scope>
    <source>
        <strain evidence="2 3">KOR34</strain>
    </source>
</reference>
<feature type="transmembrane region" description="Helical" evidence="1">
    <location>
        <begin position="162"/>
        <end position="189"/>
    </location>
</feature>
<dbReference type="EMBL" id="SIHJ01000001">
    <property type="protein sequence ID" value="TWT37165.1"/>
    <property type="molecule type" value="Genomic_DNA"/>
</dbReference>
<evidence type="ECO:0000313" key="3">
    <source>
        <dbReference type="Proteomes" id="UP000316714"/>
    </source>
</evidence>
<protein>
    <submittedName>
        <fullName evidence="2">Uncharacterized protein</fullName>
    </submittedName>
</protein>
<keyword evidence="1" id="KW-0472">Membrane</keyword>
<feature type="transmembrane region" description="Helical" evidence="1">
    <location>
        <begin position="122"/>
        <end position="142"/>
    </location>
</feature>
<keyword evidence="1" id="KW-0812">Transmembrane</keyword>
<evidence type="ECO:0000313" key="2">
    <source>
        <dbReference type="EMBL" id="TWT37165.1"/>
    </source>
</evidence>
<organism evidence="2 3">
    <name type="scientific">Posidoniimonas corsicana</name>
    <dbReference type="NCBI Taxonomy" id="1938618"/>
    <lineage>
        <taxon>Bacteria</taxon>
        <taxon>Pseudomonadati</taxon>
        <taxon>Planctomycetota</taxon>
        <taxon>Planctomycetia</taxon>
        <taxon>Pirellulales</taxon>
        <taxon>Lacipirellulaceae</taxon>
        <taxon>Posidoniimonas</taxon>
    </lineage>
</organism>
<evidence type="ECO:0000256" key="1">
    <source>
        <dbReference type="SAM" id="Phobius"/>
    </source>
</evidence>
<dbReference type="AlphaFoldDB" id="A0A5C5VHE8"/>